<protein>
    <submittedName>
        <fullName evidence="8">Acyltransferase domain-containing protein</fullName>
    </submittedName>
</protein>
<dbReference type="InterPro" id="IPR002123">
    <property type="entry name" value="Plipid/glycerol_acylTrfase"/>
</dbReference>
<organism evidence="8 9">
    <name type="scientific">Besnoitia besnoiti</name>
    <name type="common">Apicomplexan protozoan</name>
    <dbReference type="NCBI Taxonomy" id="94643"/>
    <lineage>
        <taxon>Eukaryota</taxon>
        <taxon>Sar</taxon>
        <taxon>Alveolata</taxon>
        <taxon>Apicomplexa</taxon>
        <taxon>Conoidasida</taxon>
        <taxon>Coccidia</taxon>
        <taxon>Eucoccidiorida</taxon>
        <taxon>Eimeriorina</taxon>
        <taxon>Sarcocystidae</taxon>
        <taxon>Besnoitia</taxon>
    </lineage>
</organism>
<evidence type="ECO:0000256" key="2">
    <source>
        <dbReference type="ARBA" id="ARBA00022516"/>
    </source>
</evidence>
<dbReference type="Proteomes" id="UP000224006">
    <property type="component" value="Chromosome V"/>
</dbReference>
<feature type="region of interest" description="Disordered" evidence="6">
    <location>
        <begin position="129"/>
        <end position="155"/>
    </location>
</feature>
<dbReference type="CDD" id="cd07989">
    <property type="entry name" value="LPLAT_AGPAT-like"/>
    <property type="match status" value="1"/>
</dbReference>
<dbReference type="STRING" id="94643.A0A2A9MHM2"/>
<sequence length="653" mass="69282">MGREAARISPLGCAPNFSYGQPFPLFPVDNAARLEERARARAPAAFPSWRLFASRGSPFAGFESWFSSASARKGSSRSRAVWLGALSLLSLVSHACAAPASAPSVSSALSGYALPPRALSPRDALRDQHRRFPPAGDRLLAPMRPPTGGDERRRKASAPLASCALTFDGGQTELCNNTRSGATRGSFHDVKTHGREWGCGQTLGSDHLPTSPFARSPAAFLFPGPQTSCHLAGRGTGACVTAPDELAASLSSRFFSLARPAHDRPAFLSFFPHASVSSSSWLRASTAPPMSSRSSPLSPLLPLRVRRDSDPGALLASRESAAASSVSPSPPADSAAEPTRASASPQPLGSRPAASLFGLHCFATTAITGSIWWAALRLHQGVTALALSAPVAAVAARFAPSSSWRETVAERARRFAWRINTFWGRMFSNMIGCTPEIVGRENLPPSDEKVIFVANHCSLMDVAYIALAVPRCLRFVAKVELLAAPVVGLAMRLSGCPTVDRDSPESHLALFRETLRLLKGRERKGDGRRAAGTSGEAKDAAEVAEEGAGLVAFPEGKRSADGRLDPFDKGGVFRLAIQTKTRVVPISITGTHSLLPAKSLLPPARPPPGSLKVVIHPPISPNGKTHDELRTEAWEAVRSALPESQQPLSANEE</sequence>
<evidence type="ECO:0000256" key="6">
    <source>
        <dbReference type="SAM" id="MobiDB-lite"/>
    </source>
</evidence>
<dbReference type="Pfam" id="PF01553">
    <property type="entry name" value="Acyltransferase"/>
    <property type="match status" value="1"/>
</dbReference>
<evidence type="ECO:0000256" key="3">
    <source>
        <dbReference type="ARBA" id="ARBA00022679"/>
    </source>
</evidence>
<accession>A0A2A9MHM2</accession>
<evidence type="ECO:0000313" key="9">
    <source>
        <dbReference type="Proteomes" id="UP000224006"/>
    </source>
</evidence>
<comment type="pathway">
    <text evidence="1">Lipid metabolism.</text>
</comment>
<dbReference type="AlphaFoldDB" id="A0A2A9MHM2"/>
<dbReference type="RefSeq" id="XP_029219455.1">
    <property type="nucleotide sequence ID" value="XM_029364747.1"/>
</dbReference>
<dbReference type="SMART" id="SM00563">
    <property type="entry name" value="PlsC"/>
    <property type="match status" value="1"/>
</dbReference>
<gene>
    <name evidence="8" type="ORF">BESB_063330</name>
</gene>
<evidence type="ECO:0000313" key="8">
    <source>
        <dbReference type="EMBL" id="PFH35446.1"/>
    </source>
</evidence>
<dbReference type="GeneID" id="40311261"/>
<proteinExistence type="predicted"/>
<keyword evidence="5 8" id="KW-0012">Acyltransferase</keyword>
<feature type="compositionally biased region" description="Low complexity" evidence="6">
    <location>
        <begin position="316"/>
        <end position="338"/>
    </location>
</feature>
<dbReference type="KEGG" id="bbes:BESB_063330"/>
<evidence type="ECO:0000256" key="5">
    <source>
        <dbReference type="ARBA" id="ARBA00023315"/>
    </source>
</evidence>
<dbReference type="EMBL" id="NWUJ01000005">
    <property type="protein sequence ID" value="PFH35446.1"/>
    <property type="molecule type" value="Genomic_DNA"/>
</dbReference>
<dbReference type="OrthoDB" id="417078at2759"/>
<reference evidence="8 9" key="1">
    <citation type="submission" date="2017-09" db="EMBL/GenBank/DDBJ databases">
        <title>Genome sequencing of Besnoitia besnoiti strain Bb-Ger1.</title>
        <authorList>
            <person name="Schares G."/>
            <person name="Venepally P."/>
            <person name="Lorenzi H.A."/>
        </authorList>
    </citation>
    <scope>NUCLEOTIDE SEQUENCE [LARGE SCALE GENOMIC DNA]</scope>
    <source>
        <strain evidence="8 9">Bb-Ger1</strain>
    </source>
</reference>
<dbReference type="VEuPathDB" id="ToxoDB:BESB_063330"/>
<keyword evidence="9" id="KW-1185">Reference proteome</keyword>
<name>A0A2A9MHM2_BESBE</name>
<feature type="domain" description="Phospholipid/glycerol acyltransferase" evidence="7">
    <location>
        <begin position="450"/>
        <end position="591"/>
    </location>
</feature>
<evidence type="ECO:0000256" key="1">
    <source>
        <dbReference type="ARBA" id="ARBA00005189"/>
    </source>
</evidence>
<dbReference type="PANTHER" id="PTHR10434">
    <property type="entry name" value="1-ACYL-SN-GLYCEROL-3-PHOSPHATE ACYLTRANSFERASE"/>
    <property type="match status" value="1"/>
</dbReference>
<keyword evidence="4" id="KW-0443">Lipid metabolism</keyword>
<dbReference type="PANTHER" id="PTHR10434:SF64">
    <property type="entry name" value="1-ACYL-SN-GLYCEROL-3-PHOSPHATE ACYLTRANSFERASE-RELATED"/>
    <property type="match status" value="1"/>
</dbReference>
<evidence type="ECO:0000259" key="7">
    <source>
        <dbReference type="SMART" id="SM00563"/>
    </source>
</evidence>
<keyword evidence="2" id="KW-0444">Lipid biosynthesis</keyword>
<dbReference type="GO" id="GO:0006654">
    <property type="term" value="P:phosphatidic acid biosynthetic process"/>
    <property type="evidence" value="ECO:0007669"/>
    <property type="project" value="TreeGrafter"/>
</dbReference>
<dbReference type="GO" id="GO:0003841">
    <property type="term" value="F:1-acylglycerol-3-phosphate O-acyltransferase activity"/>
    <property type="evidence" value="ECO:0007669"/>
    <property type="project" value="TreeGrafter"/>
</dbReference>
<dbReference type="SUPFAM" id="SSF69593">
    <property type="entry name" value="Glycerol-3-phosphate (1)-acyltransferase"/>
    <property type="match status" value="1"/>
</dbReference>
<feature type="region of interest" description="Disordered" evidence="6">
    <location>
        <begin position="522"/>
        <end position="541"/>
    </location>
</feature>
<comment type="caution">
    <text evidence="8">The sequence shown here is derived from an EMBL/GenBank/DDBJ whole genome shotgun (WGS) entry which is preliminary data.</text>
</comment>
<feature type="region of interest" description="Disordered" evidence="6">
    <location>
        <begin position="314"/>
        <end position="347"/>
    </location>
</feature>
<evidence type="ECO:0000256" key="4">
    <source>
        <dbReference type="ARBA" id="ARBA00023098"/>
    </source>
</evidence>
<keyword evidence="3 8" id="KW-0808">Transferase</keyword>